<dbReference type="InterPro" id="IPR021109">
    <property type="entry name" value="Peptidase_aspartic_dom_sf"/>
</dbReference>
<feature type="region of interest" description="Disordered" evidence="5">
    <location>
        <begin position="560"/>
        <end position="588"/>
    </location>
</feature>
<evidence type="ECO:0000256" key="5">
    <source>
        <dbReference type="SAM" id="MobiDB-lite"/>
    </source>
</evidence>
<organism evidence="7 8">
    <name type="scientific">Prorocentrum cordatum</name>
    <dbReference type="NCBI Taxonomy" id="2364126"/>
    <lineage>
        <taxon>Eukaryota</taxon>
        <taxon>Sar</taxon>
        <taxon>Alveolata</taxon>
        <taxon>Dinophyceae</taxon>
        <taxon>Prorocentrales</taxon>
        <taxon>Prorocentraceae</taxon>
        <taxon>Prorocentrum</taxon>
    </lineage>
</organism>
<dbReference type="CDD" id="cd05471">
    <property type="entry name" value="pepsin_like"/>
    <property type="match status" value="1"/>
</dbReference>
<feature type="compositionally biased region" description="Basic residues" evidence="5">
    <location>
        <begin position="207"/>
        <end position="235"/>
    </location>
</feature>
<evidence type="ECO:0000313" key="8">
    <source>
        <dbReference type="Proteomes" id="UP001189429"/>
    </source>
</evidence>
<sequence length="588" mass="62904">MSEGVSLLAVRSQKSKRSQQRVECTSLENHETHFTVDVALGTPAQIFALVADTGSNSLIVASCACMEAGSCDKESHCFTGTDKSTTFHADPEEPELVLTFGSGQIQAEEAVDVCQVAGVTANMTDGILLMTDQALDFGGPFEGILGLGPPLPKEEEMEEEMAAEDDMAGLSDAEMDDILDKAFGDGSSGGVADTAADSQRMAERRMAARRIARKARSARSSRARGRGRSRRRGGRSAHQPLGFLEQAHVQRFSMCFNDGAAGVLRLDTPAAPQAHASVGTEHWGLGLEGISVGDDPSMVRALPASDSAQDPELGFPLGDGAGARLVSAPSGGTSALCSKDNMKEGQTTPCGAIPDSGTTMIVGPKGHTNALLEAICDGWPRCRQNYTALVSAVEEAKKVITKEYNTNPFEFSVSSKADVLDMVLTDCAVWLKDGDLDELPAIHFYLTGKGSQQKVTIPARTWVIDSMVEEKENTYMHIDGLGDVPVGTNGTGKMVRTCMHSFDEMDYQTIENGPVWILGTPLFYEYTVGYDMKEKTVSLTSQKEEPCGACDGKTGLIASRAEATGKKRAPRRQLGTPRRPSFDVSRPL</sequence>
<dbReference type="PANTHER" id="PTHR47966:SF51">
    <property type="entry name" value="BETA-SITE APP-CLEAVING ENZYME, ISOFORM A-RELATED"/>
    <property type="match status" value="1"/>
</dbReference>
<keyword evidence="3" id="KW-0064">Aspartyl protease</keyword>
<dbReference type="Pfam" id="PF00026">
    <property type="entry name" value="Asp"/>
    <property type="match status" value="1"/>
</dbReference>
<dbReference type="Proteomes" id="UP001189429">
    <property type="component" value="Unassembled WGS sequence"/>
</dbReference>
<dbReference type="InterPro" id="IPR034164">
    <property type="entry name" value="Pepsin-like_dom"/>
</dbReference>
<evidence type="ECO:0000313" key="7">
    <source>
        <dbReference type="EMBL" id="CAK0814704.1"/>
    </source>
</evidence>
<evidence type="ECO:0000256" key="3">
    <source>
        <dbReference type="ARBA" id="ARBA00022750"/>
    </source>
</evidence>
<dbReference type="InterPro" id="IPR033121">
    <property type="entry name" value="PEPTIDASE_A1"/>
</dbReference>
<dbReference type="PRINTS" id="PR00792">
    <property type="entry name" value="PEPSIN"/>
</dbReference>
<feature type="domain" description="Peptidase A1" evidence="6">
    <location>
        <begin position="34"/>
        <end position="540"/>
    </location>
</feature>
<keyword evidence="4" id="KW-0378">Hydrolase</keyword>
<evidence type="ECO:0000259" key="6">
    <source>
        <dbReference type="PROSITE" id="PS51767"/>
    </source>
</evidence>
<evidence type="ECO:0000256" key="1">
    <source>
        <dbReference type="ARBA" id="ARBA00007447"/>
    </source>
</evidence>
<evidence type="ECO:0000256" key="2">
    <source>
        <dbReference type="ARBA" id="ARBA00022670"/>
    </source>
</evidence>
<reference evidence="7" key="1">
    <citation type="submission" date="2023-10" db="EMBL/GenBank/DDBJ databases">
        <authorList>
            <person name="Chen Y."/>
            <person name="Shah S."/>
            <person name="Dougan E. K."/>
            <person name="Thang M."/>
            <person name="Chan C."/>
        </authorList>
    </citation>
    <scope>NUCLEOTIDE SEQUENCE [LARGE SCALE GENOMIC DNA]</scope>
</reference>
<comment type="similarity">
    <text evidence="1">Belongs to the peptidase A1 family.</text>
</comment>
<comment type="caution">
    <text evidence="7">The sequence shown here is derived from an EMBL/GenBank/DDBJ whole genome shotgun (WGS) entry which is preliminary data.</text>
</comment>
<dbReference type="InterPro" id="IPR001461">
    <property type="entry name" value="Aspartic_peptidase_A1"/>
</dbReference>
<keyword evidence="2" id="KW-0645">Protease</keyword>
<accession>A0ABN9R9B2</accession>
<feature type="region of interest" description="Disordered" evidence="5">
    <location>
        <begin position="183"/>
        <end position="242"/>
    </location>
</feature>
<dbReference type="EMBL" id="CAUYUJ010005714">
    <property type="protein sequence ID" value="CAK0814704.1"/>
    <property type="molecule type" value="Genomic_DNA"/>
</dbReference>
<dbReference type="SUPFAM" id="SSF50630">
    <property type="entry name" value="Acid proteases"/>
    <property type="match status" value="1"/>
</dbReference>
<dbReference type="PANTHER" id="PTHR47966">
    <property type="entry name" value="BETA-SITE APP-CLEAVING ENZYME, ISOFORM A-RELATED"/>
    <property type="match status" value="1"/>
</dbReference>
<dbReference type="PROSITE" id="PS51767">
    <property type="entry name" value="PEPTIDASE_A1"/>
    <property type="match status" value="1"/>
</dbReference>
<keyword evidence="8" id="KW-1185">Reference proteome</keyword>
<evidence type="ECO:0000256" key="4">
    <source>
        <dbReference type="ARBA" id="ARBA00022801"/>
    </source>
</evidence>
<name>A0ABN9R9B2_9DINO</name>
<protein>
    <recommendedName>
        <fullName evidence="6">Peptidase A1 domain-containing protein</fullName>
    </recommendedName>
</protein>
<proteinExistence type="inferred from homology"/>
<dbReference type="Gene3D" id="2.40.70.10">
    <property type="entry name" value="Acid Proteases"/>
    <property type="match status" value="2"/>
</dbReference>
<gene>
    <name evidence="7" type="ORF">PCOR1329_LOCUS18230</name>
</gene>